<evidence type="ECO:0000256" key="1">
    <source>
        <dbReference type="SAM" id="Phobius"/>
    </source>
</evidence>
<dbReference type="eggNOG" id="ENOG5033BDI">
    <property type="taxonomic scope" value="Bacteria"/>
</dbReference>
<keyword evidence="1" id="KW-0472">Membrane</keyword>
<reference evidence="2 3" key="2">
    <citation type="journal article" date="2010" name="Stand. Genomic Sci.">
        <title>Complete genome sequence of Xylanimonas cellulosilytica type strain (XIL07).</title>
        <authorList>
            <person name="Foster B."/>
            <person name="Pukall R."/>
            <person name="Abt B."/>
            <person name="Nolan M."/>
            <person name="Glavina Del Rio T."/>
            <person name="Chen F."/>
            <person name="Lucas S."/>
            <person name="Tice H."/>
            <person name="Pitluck S."/>
            <person name="Cheng J.-F."/>
            <person name="Chertkov O."/>
            <person name="Brettin T."/>
            <person name="Han C."/>
            <person name="Detter J.C."/>
            <person name="Bruce D."/>
            <person name="Goodwin L."/>
            <person name="Ivanova N."/>
            <person name="Mavromatis K."/>
            <person name="Pati A."/>
            <person name="Mikhailova N."/>
            <person name="Chen A."/>
            <person name="Palaniappan K."/>
            <person name="Land M."/>
            <person name="Hauser L."/>
            <person name="Chang Y.-J."/>
            <person name="Jeffries C.D."/>
            <person name="Chain P."/>
            <person name="Rohde M."/>
            <person name="Goeker M."/>
            <person name="Bristow J."/>
            <person name="Eisen J.A."/>
            <person name="Markowitz V."/>
            <person name="Hugenholtz P."/>
            <person name="Kyrpides N.C."/>
            <person name="Klenk H.-P."/>
            <person name="Lapidus A."/>
        </authorList>
    </citation>
    <scope>NUCLEOTIDE SEQUENCE [LARGE SCALE GENOMIC DNA]</scope>
    <source>
        <strain evidence="3">DSM 15894 / CECT 5975 / LMG 20990 / XIL07</strain>
    </source>
</reference>
<keyword evidence="1" id="KW-0812">Transmembrane</keyword>
<accession>D1BZQ2</accession>
<dbReference type="Proteomes" id="UP000002255">
    <property type="component" value="Chromosome"/>
</dbReference>
<dbReference type="OrthoDB" id="4774469at2"/>
<evidence type="ECO:0000313" key="3">
    <source>
        <dbReference type="Proteomes" id="UP000002255"/>
    </source>
</evidence>
<dbReference type="HOGENOM" id="CLU_135072_3_0_11"/>
<dbReference type="KEGG" id="xce:Xcel_3024"/>
<dbReference type="RefSeq" id="WP_012879772.1">
    <property type="nucleotide sequence ID" value="NC_013530.1"/>
</dbReference>
<evidence type="ECO:0008006" key="4">
    <source>
        <dbReference type="Google" id="ProtNLM"/>
    </source>
</evidence>
<keyword evidence="1" id="KW-1133">Transmembrane helix</keyword>
<dbReference type="Pfam" id="PF10724">
    <property type="entry name" value="DUF2516"/>
    <property type="match status" value="1"/>
</dbReference>
<dbReference type="InterPro" id="IPR019662">
    <property type="entry name" value="DUF2516"/>
</dbReference>
<name>D1BZQ2_XYLCX</name>
<gene>
    <name evidence="2" type="ordered locus">Xcel_3024</name>
</gene>
<evidence type="ECO:0000313" key="2">
    <source>
        <dbReference type="EMBL" id="ACZ32030.1"/>
    </source>
</evidence>
<feature type="transmembrane region" description="Helical" evidence="1">
    <location>
        <begin position="52"/>
        <end position="83"/>
    </location>
</feature>
<dbReference type="STRING" id="446471.Xcel_3024"/>
<protein>
    <recommendedName>
        <fullName evidence="4">DUF2516 domain-containing protein</fullName>
    </recommendedName>
</protein>
<reference evidence="3" key="1">
    <citation type="submission" date="2009-11" db="EMBL/GenBank/DDBJ databases">
        <title>The complete chromosome of Xylanimonas cellulosilytica DSM 15894.</title>
        <authorList>
            <consortium name="US DOE Joint Genome Institute (JGI-PGF)"/>
            <person name="Lucas S."/>
            <person name="Copeland A."/>
            <person name="Lapidus A."/>
            <person name="Glavina del Rio T."/>
            <person name="Dalin E."/>
            <person name="Tice H."/>
            <person name="Bruce D."/>
            <person name="Goodwin L."/>
            <person name="Pitluck S."/>
            <person name="Kyrpides N."/>
            <person name="Mavromatis K."/>
            <person name="Ivanova N."/>
            <person name="Mikhailova N."/>
            <person name="Foster B."/>
            <person name="Clum A."/>
            <person name="Brettin T."/>
            <person name="Detter J.C."/>
            <person name="Han C."/>
            <person name="Larimer F."/>
            <person name="Land M."/>
            <person name="Hauser L."/>
            <person name="Markowitz V."/>
            <person name="Cheng J.F."/>
            <person name="Hugenholtz P."/>
            <person name="Woyke T."/>
            <person name="Wu D."/>
            <person name="Gehrich-Schroeter G."/>
            <person name="Schneider S."/>
            <person name="Pukall S.R."/>
            <person name="Klenk H.P."/>
            <person name="Eisen J.A."/>
        </authorList>
    </citation>
    <scope>NUCLEOTIDE SEQUENCE [LARGE SCALE GENOMIC DNA]</scope>
    <source>
        <strain evidence="3">DSM 15894 / CECT 5975 / LMG 20990 / XIL07</strain>
    </source>
</reference>
<dbReference type="AlphaFoldDB" id="D1BZQ2"/>
<organism evidence="2 3">
    <name type="scientific">Xylanimonas cellulosilytica (strain DSM 15894 / JCM 12276 / CECT 5975 / KCTC 9989 / LMG 20990 / NBRC 107835 / XIL07)</name>
    <dbReference type="NCBI Taxonomy" id="446471"/>
    <lineage>
        <taxon>Bacteria</taxon>
        <taxon>Bacillati</taxon>
        <taxon>Actinomycetota</taxon>
        <taxon>Actinomycetes</taxon>
        <taxon>Micrococcales</taxon>
        <taxon>Promicromonosporaceae</taxon>
        <taxon>Xylanimonas</taxon>
    </lineage>
</organism>
<proteinExistence type="predicted"/>
<dbReference type="EMBL" id="CP001821">
    <property type="protein sequence ID" value="ACZ32030.1"/>
    <property type="molecule type" value="Genomic_DNA"/>
</dbReference>
<keyword evidence="3" id="KW-1185">Reference proteome</keyword>
<sequence>MLNLIRELVALAVSLTVLVVAIIAIADAARRPERAFAAEGKATKTIWTLVLGGGLLFAVLGALGMIGIVLNIIAIGPAAVYWYGVRPTIKPYGTGGSQRPQGPQW</sequence>